<evidence type="ECO:0000259" key="1">
    <source>
        <dbReference type="Pfam" id="PF06439"/>
    </source>
</evidence>
<dbReference type="EMBL" id="UINC01044583">
    <property type="protein sequence ID" value="SVB50228.1"/>
    <property type="molecule type" value="Genomic_DNA"/>
</dbReference>
<dbReference type="GO" id="GO:0016787">
    <property type="term" value="F:hydrolase activity"/>
    <property type="evidence" value="ECO:0007669"/>
    <property type="project" value="InterPro"/>
</dbReference>
<reference evidence="2" key="1">
    <citation type="submission" date="2018-05" db="EMBL/GenBank/DDBJ databases">
        <authorList>
            <person name="Lanie J.A."/>
            <person name="Ng W.-L."/>
            <person name="Kazmierczak K.M."/>
            <person name="Andrzejewski T.M."/>
            <person name="Davidsen T.M."/>
            <person name="Wayne K.J."/>
            <person name="Tettelin H."/>
            <person name="Glass J.I."/>
            <person name="Rusch D."/>
            <person name="Podicherti R."/>
            <person name="Tsui H.-C.T."/>
            <person name="Winkler M.E."/>
        </authorList>
    </citation>
    <scope>NUCLEOTIDE SEQUENCE</scope>
</reference>
<proteinExistence type="predicted"/>
<protein>
    <recommendedName>
        <fullName evidence="1">3-keto-alpha-glucoside-1,2-lyase/3-keto-2-hydroxy-glucal hydratase domain-containing protein</fullName>
    </recommendedName>
</protein>
<name>A0A382EHL4_9ZZZZ</name>
<evidence type="ECO:0000313" key="2">
    <source>
        <dbReference type="EMBL" id="SVB50228.1"/>
    </source>
</evidence>
<sequence>MYKKTINIIKHTLMLLILFHLIGCSISNNEWKILFDGKNTDQWRGFNKDYFPNASWKIENNTLKTVMGVASTVDIITKEKYQNFELELDWKISKGGNSGIFYFVSESQNYIWQTAPEMQVLDNQYHPDGNNPLTSAGSLFALIAPLDNKVNLVGEFNQTKIKVVDKKVEHWLNGMKIIEYIYQSDAMWNLVEKSKFRDMPHFGKSTTGHIGLQHHGEEVWYRNIRIRKL</sequence>
<dbReference type="InterPro" id="IPR010496">
    <property type="entry name" value="AL/BT2_dom"/>
</dbReference>
<dbReference type="Pfam" id="PF06439">
    <property type="entry name" value="3keto-disac_hyd"/>
    <property type="match status" value="1"/>
</dbReference>
<organism evidence="2">
    <name type="scientific">marine metagenome</name>
    <dbReference type="NCBI Taxonomy" id="408172"/>
    <lineage>
        <taxon>unclassified sequences</taxon>
        <taxon>metagenomes</taxon>
        <taxon>ecological metagenomes</taxon>
    </lineage>
</organism>
<gene>
    <name evidence="2" type="ORF">METZ01_LOCUS203082</name>
</gene>
<accession>A0A382EHL4</accession>
<dbReference type="AlphaFoldDB" id="A0A382EHL4"/>
<dbReference type="Gene3D" id="2.60.120.560">
    <property type="entry name" value="Exo-inulinase, domain 1"/>
    <property type="match status" value="1"/>
</dbReference>
<feature type="domain" description="3-keto-alpha-glucoside-1,2-lyase/3-keto-2-hydroxy-glucal hydratase" evidence="1">
    <location>
        <begin position="30"/>
        <end position="227"/>
    </location>
</feature>